<dbReference type="PANTHER" id="PTHR35010">
    <property type="entry name" value="BLL4672 PROTEIN-RELATED"/>
    <property type="match status" value="1"/>
</dbReference>
<dbReference type="RefSeq" id="WP_377872227.1">
    <property type="nucleotide sequence ID" value="NZ_JBHMAY010000037.1"/>
</dbReference>
<dbReference type="Gene3D" id="1.10.260.40">
    <property type="entry name" value="lambda repressor-like DNA-binding domains"/>
    <property type="match status" value="1"/>
</dbReference>
<evidence type="ECO:0000313" key="3">
    <source>
        <dbReference type="Proteomes" id="UP001595764"/>
    </source>
</evidence>
<dbReference type="InterPro" id="IPR001387">
    <property type="entry name" value="Cro/C1-type_HTH"/>
</dbReference>
<dbReference type="InterPro" id="IPR041413">
    <property type="entry name" value="MLTR_LBD"/>
</dbReference>
<dbReference type="CDD" id="cd00093">
    <property type="entry name" value="HTH_XRE"/>
    <property type="match status" value="1"/>
</dbReference>
<dbReference type="SMART" id="SM00530">
    <property type="entry name" value="HTH_XRE"/>
    <property type="match status" value="1"/>
</dbReference>
<proteinExistence type="predicted"/>
<comment type="caution">
    <text evidence="2">The sequence shown here is derived from an EMBL/GenBank/DDBJ whole genome shotgun (WGS) entry which is preliminary data.</text>
</comment>
<name>A0ABV7QN34_9PSEU</name>
<accession>A0ABV7QN34</accession>
<dbReference type="Pfam" id="PF01381">
    <property type="entry name" value="HTH_3"/>
    <property type="match status" value="1"/>
</dbReference>
<dbReference type="Proteomes" id="UP001595764">
    <property type="component" value="Unassembled WGS sequence"/>
</dbReference>
<evidence type="ECO:0000313" key="2">
    <source>
        <dbReference type="EMBL" id="MFC3514297.1"/>
    </source>
</evidence>
<feature type="domain" description="HTH cro/C1-type" evidence="1">
    <location>
        <begin position="33"/>
        <end position="85"/>
    </location>
</feature>
<gene>
    <name evidence="2" type="ORF">ACFORO_29300</name>
</gene>
<dbReference type="Pfam" id="PF17765">
    <property type="entry name" value="MLTR_LBD"/>
    <property type="match status" value="1"/>
</dbReference>
<dbReference type="Gene3D" id="3.30.450.180">
    <property type="match status" value="1"/>
</dbReference>
<dbReference type="PROSITE" id="PS50943">
    <property type="entry name" value="HTH_CROC1"/>
    <property type="match status" value="1"/>
</dbReference>
<evidence type="ECO:0000259" key="1">
    <source>
        <dbReference type="PROSITE" id="PS50943"/>
    </source>
</evidence>
<protein>
    <submittedName>
        <fullName evidence="2">Helix-turn-helix domain-containing protein</fullName>
    </submittedName>
</protein>
<reference evidence="3" key="1">
    <citation type="journal article" date="2019" name="Int. J. Syst. Evol. Microbiol.">
        <title>The Global Catalogue of Microorganisms (GCM) 10K type strain sequencing project: providing services to taxonomists for standard genome sequencing and annotation.</title>
        <authorList>
            <consortium name="The Broad Institute Genomics Platform"/>
            <consortium name="The Broad Institute Genome Sequencing Center for Infectious Disease"/>
            <person name="Wu L."/>
            <person name="Ma J."/>
        </authorList>
    </citation>
    <scope>NUCLEOTIDE SEQUENCE [LARGE SCALE GENOMIC DNA]</scope>
    <source>
        <strain evidence="3">CGMCC 4.7682</strain>
    </source>
</reference>
<dbReference type="PANTHER" id="PTHR35010:SF2">
    <property type="entry name" value="BLL4672 PROTEIN"/>
    <property type="match status" value="1"/>
</dbReference>
<organism evidence="2 3">
    <name type="scientific">Amycolatopsis halotolerans</name>
    <dbReference type="NCBI Taxonomy" id="330083"/>
    <lineage>
        <taxon>Bacteria</taxon>
        <taxon>Bacillati</taxon>
        <taxon>Actinomycetota</taxon>
        <taxon>Actinomycetes</taxon>
        <taxon>Pseudonocardiales</taxon>
        <taxon>Pseudonocardiaceae</taxon>
        <taxon>Amycolatopsis</taxon>
    </lineage>
</organism>
<dbReference type="InterPro" id="IPR010982">
    <property type="entry name" value="Lambda_DNA-bd_dom_sf"/>
</dbReference>
<dbReference type="EMBL" id="JBHRWI010000039">
    <property type="protein sequence ID" value="MFC3514297.1"/>
    <property type="molecule type" value="Genomic_DNA"/>
</dbReference>
<keyword evidence="3" id="KW-1185">Reference proteome</keyword>
<sequence>MPTSTPTLLGEFLLARRARLRPADVGLPEGTGLRRTQGLRREELATLAGLSVQYYIRLEQGRETNPSGVVLDGIAHALRLNREEHAHLYALANHTAQRVLSPGNPSEREVRPGILRLLETVRPWPAHLLSRTSDILAANPEALALFPGLTDWPAERRNTIRYLFRHPAARELYVDWEEAAVSTAAQLRSLLADAPEAPDLAALVEELSRESTEFCRLWQRYDVRSRRSAQARLRHPDLGEVTFDYEVLRLGPGGQRMTIYQAEPGSADHEALRRLAEMASRAGAGGG</sequence>
<dbReference type="SUPFAM" id="SSF47413">
    <property type="entry name" value="lambda repressor-like DNA-binding domains"/>
    <property type="match status" value="1"/>
</dbReference>